<evidence type="ECO:0000256" key="15">
    <source>
        <dbReference type="ARBA" id="ARBA00032605"/>
    </source>
</evidence>
<comment type="catalytic activity">
    <reaction evidence="18 19">
        <text>alpha-ribazole 5'-phosphate + adenosylcob(III)inamide-GDP = adenosylcob(III)alamin 5'-phosphate + GMP + H(+)</text>
        <dbReference type="Rhea" id="RHEA:23560"/>
        <dbReference type="ChEBI" id="CHEBI:15378"/>
        <dbReference type="ChEBI" id="CHEBI:57918"/>
        <dbReference type="ChEBI" id="CHEBI:58115"/>
        <dbReference type="ChEBI" id="CHEBI:60487"/>
        <dbReference type="ChEBI" id="CHEBI:60493"/>
        <dbReference type="EC" id="2.7.8.26"/>
    </reaction>
</comment>
<dbReference type="InterPro" id="IPR003805">
    <property type="entry name" value="CobS"/>
</dbReference>
<comment type="caution">
    <text evidence="20">The sequence shown here is derived from an EMBL/GenBank/DDBJ whole genome shotgun (WGS) entry which is preliminary data.</text>
</comment>
<keyword evidence="8 19" id="KW-0169">Cobalamin biosynthesis</keyword>
<evidence type="ECO:0000313" key="20">
    <source>
        <dbReference type="EMBL" id="MDB6179189.1"/>
    </source>
</evidence>
<evidence type="ECO:0000256" key="13">
    <source>
        <dbReference type="ARBA" id="ARBA00023136"/>
    </source>
</evidence>
<evidence type="ECO:0000256" key="7">
    <source>
        <dbReference type="ARBA" id="ARBA00022475"/>
    </source>
</evidence>
<feature type="transmembrane region" description="Helical" evidence="19">
    <location>
        <begin position="133"/>
        <end position="154"/>
    </location>
</feature>
<evidence type="ECO:0000256" key="9">
    <source>
        <dbReference type="ARBA" id="ARBA00022679"/>
    </source>
</evidence>
<evidence type="ECO:0000256" key="5">
    <source>
        <dbReference type="ARBA" id="ARBA00013200"/>
    </source>
</evidence>
<organism evidence="20 21">
    <name type="scientific">Paracoccus onchidii</name>
    <dbReference type="NCBI Taxonomy" id="3017813"/>
    <lineage>
        <taxon>Bacteria</taxon>
        <taxon>Pseudomonadati</taxon>
        <taxon>Pseudomonadota</taxon>
        <taxon>Alphaproteobacteria</taxon>
        <taxon>Rhodobacterales</taxon>
        <taxon>Paracoccaceae</taxon>
        <taxon>Paracoccus</taxon>
    </lineage>
</organism>
<evidence type="ECO:0000256" key="18">
    <source>
        <dbReference type="ARBA" id="ARBA00049504"/>
    </source>
</evidence>
<evidence type="ECO:0000256" key="3">
    <source>
        <dbReference type="ARBA" id="ARBA00004663"/>
    </source>
</evidence>
<dbReference type="NCBIfam" id="TIGR00317">
    <property type="entry name" value="cobS"/>
    <property type="match status" value="1"/>
</dbReference>
<evidence type="ECO:0000256" key="10">
    <source>
        <dbReference type="ARBA" id="ARBA00022692"/>
    </source>
</evidence>
<evidence type="ECO:0000256" key="4">
    <source>
        <dbReference type="ARBA" id="ARBA00010561"/>
    </source>
</evidence>
<evidence type="ECO:0000256" key="6">
    <source>
        <dbReference type="ARBA" id="ARBA00015850"/>
    </source>
</evidence>
<gene>
    <name evidence="19 20" type="primary">cobS</name>
    <name evidence="20" type="ORF">PAF17_16990</name>
</gene>
<evidence type="ECO:0000256" key="17">
    <source>
        <dbReference type="ARBA" id="ARBA00048623"/>
    </source>
</evidence>
<evidence type="ECO:0000256" key="14">
    <source>
        <dbReference type="ARBA" id="ARBA00025228"/>
    </source>
</evidence>
<dbReference type="Proteomes" id="UP001165641">
    <property type="component" value="Unassembled WGS sequence"/>
</dbReference>
<evidence type="ECO:0000256" key="11">
    <source>
        <dbReference type="ARBA" id="ARBA00022842"/>
    </source>
</evidence>
<name>A0ABT4ZIK4_9RHOB</name>
<dbReference type="HAMAP" id="MF_00719">
    <property type="entry name" value="CobS"/>
    <property type="match status" value="1"/>
</dbReference>
<dbReference type="RefSeq" id="WP_271890291.1">
    <property type="nucleotide sequence ID" value="NZ_JAQBIE010000028.1"/>
</dbReference>
<dbReference type="GO" id="GO:0051073">
    <property type="term" value="F:adenosylcobinamide-GDP ribazoletransferase activity"/>
    <property type="evidence" value="ECO:0007669"/>
    <property type="project" value="UniProtKB-EC"/>
</dbReference>
<comment type="cofactor">
    <cofactor evidence="1 19">
        <name>Mg(2+)</name>
        <dbReference type="ChEBI" id="CHEBI:18420"/>
    </cofactor>
</comment>
<feature type="transmembrane region" description="Helical" evidence="19">
    <location>
        <begin position="191"/>
        <end position="211"/>
    </location>
</feature>
<comment type="pathway">
    <text evidence="3 19">Cofactor biosynthesis; adenosylcobalamin biosynthesis; adenosylcobalamin from cob(II)yrinate a,c-diamide: step 7/7.</text>
</comment>
<sequence>MARLHQFVLAAVFLTRLPLARFLPTEELAIRDSIWAFPLVGALIGLLAGLPLWIDGPELLLAAMSLALSVLLTGSLHEDGLADFADSAGGRDRDARLAIMRDSRIGSYGVMALILTSGLRLGALAAIGNPLVLVAAAVCGRAAIVLTMAALLPARSDGLGWGAGRPGWRLVILATLLALLGLLIAGDGLAAAATAALLMLAVVIRQARVWLGGQTGDVLGAASVLVETAVLCAFALVLAGQANG</sequence>
<evidence type="ECO:0000256" key="19">
    <source>
        <dbReference type="HAMAP-Rule" id="MF_00719"/>
    </source>
</evidence>
<dbReference type="PANTHER" id="PTHR34148">
    <property type="entry name" value="ADENOSYLCOBINAMIDE-GDP RIBAZOLETRANSFERASE"/>
    <property type="match status" value="1"/>
</dbReference>
<protein>
    <recommendedName>
        <fullName evidence="6 19">Adenosylcobinamide-GDP ribazoletransferase</fullName>
        <ecNumber evidence="5 19">2.7.8.26</ecNumber>
    </recommendedName>
    <alternativeName>
        <fullName evidence="16 19">Cobalamin synthase</fullName>
    </alternativeName>
    <alternativeName>
        <fullName evidence="15 19">Cobalamin-5'-phosphate synthase</fullName>
    </alternativeName>
</protein>
<evidence type="ECO:0000256" key="16">
    <source>
        <dbReference type="ARBA" id="ARBA00032853"/>
    </source>
</evidence>
<keyword evidence="13 19" id="KW-0472">Membrane</keyword>
<evidence type="ECO:0000256" key="1">
    <source>
        <dbReference type="ARBA" id="ARBA00001946"/>
    </source>
</evidence>
<keyword evidence="21" id="KW-1185">Reference proteome</keyword>
<comment type="catalytic activity">
    <reaction evidence="17 19">
        <text>alpha-ribazole + adenosylcob(III)inamide-GDP = adenosylcob(III)alamin + GMP + H(+)</text>
        <dbReference type="Rhea" id="RHEA:16049"/>
        <dbReference type="ChEBI" id="CHEBI:10329"/>
        <dbReference type="ChEBI" id="CHEBI:15378"/>
        <dbReference type="ChEBI" id="CHEBI:18408"/>
        <dbReference type="ChEBI" id="CHEBI:58115"/>
        <dbReference type="ChEBI" id="CHEBI:60487"/>
        <dbReference type="EC" id="2.7.8.26"/>
    </reaction>
</comment>
<accession>A0ABT4ZIK4</accession>
<feature type="transmembrane region" description="Helical" evidence="19">
    <location>
        <begin position="36"/>
        <end position="54"/>
    </location>
</feature>
<evidence type="ECO:0000256" key="8">
    <source>
        <dbReference type="ARBA" id="ARBA00022573"/>
    </source>
</evidence>
<keyword evidence="11 19" id="KW-0460">Magnesium</keyword>
<proteinExistence type="inferred from homology"/>
<keyword evidence="12 19" id="KW-1133">Transmembrane helix</keyword>
<keyword evidence="9 19" id="KW-0808">Transferase</keyword>
<evidence type="ECO:0000256" key="12">
    <source>
        <dbReference type="ARBA" id="ARBA00022989"/>
    </source>
</evidence>
<feature type="transmembrane region" description="Helical" evidence="19">
    <location>
        <begin position="218"/>
        <end position="239"/>
    </location>
</feature>
<dbReference type="Pfam" id="PF02654">
    <property type="entry name" value="CobS"/>
    <property type="match status" value="1"/>
</dbReference>
<keyword evidence="7 19" id="KW-1003">Cell membrane</keyword>
<evidence type="ECO:0000256" key="2">
    <source>
        <dbReference type="ARBA" id="ARBA00004651"/>
    </source>
</evidence>
<keyword evidence="10 19" id="KW-0812">Transmembrane</keyword>
<feature type="transmembrane region" description="Helical" evidence="19">
    <location>
        <begin position="166"/>
        <end position="185"/>
    </location>
</feature>
<dbReference type="PANTHER" id="PTHR34148:SF1">
    <property type="entry name" value="ADENOSYLCOBINAMIDE-GDP RIBAZOLETRANSFERASE"/>
    <property type="match status" value="1"/>
</dbReference>
<comment type="function">
    <text evidence="14 19">Joins adenosylcobinamide-GDP and alpha-ribazole to generate adenosylcobalamin (Ado-cobalamin). Also synthesizes adenosylcobalamin 5'-phosphate from adenosylcobinamide-GDP and alpha-ribazole 5'-phosphate.</text>
</comment>
<feature type="transmembrane region" description="Helical" evidence="19">
    <location>
        <begin position="105"/>
        <end position="127"/>
    </location>
</feature>
<comment type="subcellular location">
    <subcellularLocation>
        <location evidence="2 19">Cell membrane</location>
        <topology evidence="2 19">Multi-pass membrane protein</topology>
    </subcellularLocation>
</comment>
<evidence type="ECO:0000313" key="21">
    <source>
        <dbReference type="Proteomes" id="UP001165641"/>
    </source>
</evidence>
<dbReference type="EC" id="2.7.8.26" evidence="5 19"/>
<reference evidence="20" key="1">
    <citation type="submission" date="2022-12" db="EMBL/GenBank/DDBJ databases">
        <title>Paracoccus onchidii sp. nov., isolated from a marine invertebrate from the South China Sea.</title>
        <authorList>
            <person name="Xu S."/>
            <person name="Liu Z."/>
            <person name="Xu Y."/>
        </authorList>
    </citation>
    <scope>NUCLEOTIDE SEQUENCE</scope>
    <source>
        <strain evidence="20">Z330</strain>
    </source>
</reference>
<comment type="similarity">
    <text evidence="4 19">Belongs to the CobS family.</text>
</comment>
<dbReference type="EMBL" id="JAQBIE010000028">
    <property type="protein sequence ID" value="MDB6179189.1"/>
    <property type="molecule type" value="Genomic_DNA"/>
</dbReference>